<keyword evidence="4 8" id="KW-0479">Metal-binding</keyword>
<evidence type="ECO:0000256" key="3">
    <source>
        <dbReference type="ARBA" id="ARBA00022617"/>
    </source>
</evidence>
<evidence type="ECO:0000313" key="12">
    <source>
        <dbReference type="Proteomes" id="UP000054007"/>
    </source>
</evidence>
<organism evidence="11 12">
    <name type="scientific">Cylindrobasidium torrendii FP15055 ss-10</name>
    <dbReference type="NCBI Taxonomy" id="1314674"/>
    <lineage>
        <taxon>Eukaryota</taxon>
        <taxon>Fungi</taxon>
        <taxon>Dikarya</taxon>
        <taxon>Basidiomycota</taxon>
        <taxon>Agaricomycotina</taxon>
        <taxon>Agaricomycetes</taxon>
        <taxon>Agaricomycetidae</taxon>
        <taxon>Agaricales</taxon>
        <taxon>Marasmiineae</taxon>
        <taxon>Physalacriaceae</taxon>
        <taxon>Cylindrobasidium</taxon>
    </lineage>
</organism>
<evidence type="ECO:0000256" key="10">
    <source>
        <dbReference type="SAM" id="MobiDB-lite"/>
    </source>
</evidence>
<keyword evidence="12" id="KW-1185">Reference proteome</keyword>
<dbReference type="EMBL" id="KN880679">
    <property type="protein sequence ID" value="KIY63685.1"/>
    <property type="molecule type" value="Genomic_DNA"/>
</dbReference>
<feature type="binding site" description="axial binding residue" evidence="8">
    <location>
        <position position="480"/>
    </location>
    <ligand>
        <name>heme</name>
        <dbReference type="ChEBI" id="CHEBI:30413"/>
    </ligand>
    <ligandPart>
        <name>Fe</name>
        <dbReference type="ChEBI" id="CHEBI:18248"/>
    </ligandPart>
</feature>
<name>A0A0D7B0I0_9AGAR</name>
<evidence type="ECO:0000256" key="7">
    <source>
        <dbReference type="ARBA" id="ARBA00023033"/>
    </source>
</evidence>
<protein>
    <submittedName>
        <fullName evidence="11">Cytochrome P450 monooxygenase pc-2</fullName>
    </submittedName>
</protein>
<accession>A0A0D7B0I0</accession>
<dbReference type="Gene3D" id="1.10.630.10">
    <property type="entry name" value="Cytochrome P450"/>
    <property type="match status" value="1"/>
</dbReference>
<reference evidence="11 12" key="1">
    <citation type="journal article" date="2015" name="Fungal Genet. Biol.">
        <title>Evolution of novel wood decay mechanisms in Agaricales revealed by the genome sequences of Fistulina hepatica and Cylindrobasidium torrendii.</title>
        <authorList>
            <person name="Floudas D."/>
            <person name="Held B.W."/>
            <person name="Riley R."/>
            <person name="Nagy L.G."/>
            <person name="Koehler G."/>
            <person name="Ransdell A.S."/>
            <person name="Younus H."/>
            <person name="Chow J."/>
            <person name="Chiniquy J."/>
            <person name="Lipzen A."/>
            <person name="Tritt A."/>
            <person name="Sun H."/>
            <person name="Haridas S."/>
            <person name="LaButti K."/>
            <person name="Ohm R.A."/>
            <person name="Kues U."/>
            <person name="Blanchette R.A."/>
            <person name="Grigoriev I.V."/>
            <person name="Minto R.E."/>
            <person name="Hibbett D.S."/>
        </authorList>
    </citation>
    <scope>NUCLEOTIDE SEQUENCE [LARGE SCALE GENOMIC DNA]</scope>
    <source>
        <strain evidence="11 12">FP15055 ss-10</strain>
    </source>
</reference>
<dbReference type="InterPro" id="IPR047146">
    <property type="entry name" value="Cyt_P450_E_CYP52_fungi"/>
</dbReference>
<evidence type="ECO:0000256" key="1">
    <source>
        <dbReference type="ARBA" id="ARBA00001971"/>
    </source>
</evidence>
<dbReference type="Proteomes" id="UP000054007">
    <property type="component" value="Unassembled WGS sequence"/>
</dbReference>
<evidence type="ECO:0000256" key="6">
    <source>
        <dbReference type="ARBA" id="ARBA00023004"/>
    </source>
</evidence>
<keyword evidence="7 9" id="KW-0503">Monooxygenase</keyword>
<dbReference type="PANTHER" id="PTHR24287:SF1">
    <property type="entry name" value="P450, PUTATIVE (EUROFUNG)-RELATED"/>
    <property type="match status" value="1"/>
</dbReference>
<comment type="similarity">
    <text evidence="2 9">Belongs to the cytochrome P450 family.</text>
</comment>
<keyword evidence="5 9" id="KW-0560">Oxidoreductase</keyword>
<gene>
    <name evidence="11" type="ORF">CYLTODRAFT_359513</name>
</gene>
<dbReference type="SUPFAM" id="SSF48264">
    <property type="entry name" value="Cytochrome P450"/>
    <property type="match status" value="1"/>
</dbReference>
<keyword evidence="3 8" id="KW-0349">Heme</keyword>
<comment type="cofactor">
    <cofactor evidence="1 8">
        <name>heme</name>
        <dbReference type="ChEBI" id="CHEBI:30413"/>
    </cofactor>
</comment>
<evidence type="ECO:0000256" key="5">
    <source>
        <dbReference type="ARBA" id="ARBA00023002"/>
    </source>
</evidence>
<dbReference type="PROSITE" id="PS00086">
    <property type="entry name" value="CYTOCHROME_P450"/>
    <property type="match status" value="1"/>
</dbReference>
<dbReference type="Pfam" id="PF00067">
    <property type="entry name" value="p450"/>
    <property type="match status" value="1"/>
</dbReference>
<evidence type="ECO:0000256" key="9">
    <source>
        <dbReference type="RuleBase" id="RU000461"/>
    </source>
</evidence>
<dbReference type="OrthoDB" id="1470350at2759"/>
<dbReference type="GO" id="GO:0020037">
    <property type="term" value="F:heme binding"/>
    <property type="evidence" value="ECO:0007669"/>
    <property type="project" value="InterPro"/>
</dbReference>
<dbReference type="InterPro" id="IPR017972">
    <property type="entry name" value="Cyt_P450_CS"/>
</dbReference>
<dbReference type="CDD" id="cd11063">
    <property type="entry name" value="CYP52"/>
    <property type="match status" value="1"/>
</dbReference>
<evidence type="ECO:0000256" key="4">
    <source>
        <dbReference type="ARBA" id="ARBA00022723"/>
    </source>
</evidence>
<dbReference type="STRING" id="1314674.A0A0D7B0I0"/>
<dbReference type="InterPro" id="IPR001128">
    <property type="entry name" value="Cyt_P450"/>
</dbReference>
<evidence type="ECO:0000313" key="11">
    <source>
        <dbReference type="EMBL" id="KIY63685.1"/>
    </source>
</evidence>
<dbReference type="PRINTS" id="PR00385">
    <property type="entry name" value="P450"/>
</dbReference>
<dbReference type="AlphaFoldDB" id="A0A0D7B0I0"/>
<sequence>MPALSSIVAVGISIPVSIAFNVWYGEWRWKREAERMGARLPPRVRGRRLGNLDILRGVMDSFKSGYLADITVEMQEQLGTIFDMHILWANVYFTTSPDHMQAMLATQFSNFEKGAWFQKSMHSFLGVGVFNADGDMWKFHRSMARPFFSRDRITHFELFDRYANTVIAQMKSRFREGYALDFQEIIARFTMDAATDFLFGSCLNSLEDALPYPHFVSGRPQSPTSQFADAFLKGQDVITERQRKGWSWPLYEMTKDATAEHAKVVRDYVDPIIKAALGRKRSVVDGISSQNTTFADTEKGSIDDDESLLDHLLKQTSDPTLVRDETINILLAGRDTTAATLTFAVYFLSMYPDVMTRLREEVLMVVGSVRMPTFDDIREMKFLRAVLNETLRLFPVVPFNIRESISATTLPSEIPGEKPIYIPARTPVMYSVWIMHRRKDLWGPDAEEFDPDRFLDDRAKKYLHPRPFIFLPFNAGPRICLGQQFAYNEASFMLVRLLQNFSSFVLDEKAQPPSSRPPAEWRNDPRFGEATGVGKRTRQGMDKVWPKATLTAYSAGGLWIKGVVADQAAV</sequence>
<dbReference type="InterPro" id="IPR002401">
    <property type="entry name" value="Cyt_P450_E_grp-I"/>
</dbReference>
<proteinExistence type="inferred from homology"/>
<dbReference type="PANTHER" id="PTHR24287">
    <property type="entry name" value="P450, PUTATIVE (EUROFUNG)-RELATED"/>
    <property type="match status" value="1"/>
</dbReference>
<feature type="region of interest" description="Disordered" evidence="10">
    <location>
        <begin position="509"/>
        <end position="539"/>
    </location>
</feature>
<keyword evidence="6 8" id="KW-0408">Iron</keyword>
<dbReference type="InterPro" id="IPR036396">
    <property type="entry name" value="Cyt_P450_sf"/>
</dbReference>
<evidence type="ECO:0000256" key="2">
    <source>
        <dbReference type="ARBA" id="ARBA00010617"/>
    </source>
</evidence>
<dbReference type="GO" id="GO:0004497">
    <property type="term" value="F:monooxygenase activity"/>
    <property type="evidence" value="ECO:0007669"/>
    <property type="project" value="UniProtKB-KW"/>
</dbReference>
<dbReference type="GO" id="GO:0005506">
    <property type="term" value="F:iron ion binding"/>
    <property type="evidence" value="ECO:0007669"/>
    <property type="project" value="InterPro"/>
</dbReference>
<evidence type="ECO:0000256" key="8">
    <source>
        <dbReference type="PIRSR" id="PIRSR602401-1"/>
    </source>
</evidence>
<dbReference type="GO" id="GO:0016705">
    <property type="term" value="F:oxidoreductase activity, acting on paired donors, with incorporation or reduction of molecular oxygen"/>
    <property type="evidence" value="ECO:0007669"/>
    <property type="project" value="InterPro"/>
</dbReference>
<dbReference type="PRINTS" id="PR00463">
    <property type="entry name" value="EP450I"/>
</dbReference>